<organism evidence="2 3">
    <name type="scientific">Ancylostoma ceylanicum</name>
    <dbReference type="NCBI Taxonomy" id="53326"/>
    <lineage>
        <taxon>Eukaryota</taxon>
        <taxon>Metazoa</taxon>
        <taxon>Ecdysozoa</taxon>
        <taxon>Nematoda</taxon>
        <taxon>Chromadorea</taxon>
        <taxon>Rhabditida</taxon>
        <taxon>Rhabditina</taxon>
        <taxon>Rhabditomorpha</taxon>
        <taxon>Strongyloidea</taxon>
        <taxon>Ancylostomatidae</taxon>
        <taxon>Ancylostomatinae</taxon>
        <taxon>Ancylostoma</taxon>
    </lineage>
</organism>
<name>A0A016W0J2_9BILA</name>
<keyword evidence="3" id="KW-1185">Reference proteome</keyword>
<protein>
    <submittedName>
        <fullName evidence="2">Uncharacterized protein</fullName>
    </submittedName>
</protein>
<dbReference type="STRING" id="53326.A0A016W0J2"/>
<dbReference type="OrthoDB" id="10444691at2759"/>
<feature type="compositionally biased region" description="Polar residues" evidence="1">
    <location>
        <begin position="23"/>
        <end position="37"/>
    </location>
</feature>
<sequence length="91" mass="10014">MKRCMDKVFDVDDTEEDINMDITPNQSLISTPGSAVRSSPDPASHACSDSRKFDTQFGETDQSDRSGDSKVNVGLDLSVYFPSARILLNHC</sequence>
<dbReference type="AlphaFoldDB" id="A0A016W0J2"/>
<gene>
    <name evidence="2" type="primary">Acey_s0002.g639</name>
    <name evidence="2" type="ORF">Y032_0002g639</name>
</gene>
<proteinExistence type="predicted"/>
<evidence type="ECO:0000313" key="2">
    <source>
        <dbReference type="EMBL" id="EYC33165.1"/>
    </source>
</evidence>
<accession>A0A016W0J2</accession>
<feature type="region of interest" description="Disordered" evidence="1">
    <location>
        <begin position="23"/>
        <end position="69"/>
    </location>
</feature>
<comment type="caution">
    <text evidence="2">The sequence shown here is derived from an EMBL/GenBank/DDBJ whole genome shotgun (WGS) entry which is preliminary data.</text>
</comment>
<evidence type="ECO:0000313" key="3">
    <source>
        <dbReference type="Proteomes" id="UP000024635"/>
    </source>
</evidence>
<dbReference type="Proteomes" id="UP000024635">
    <property type="component" value="Unassembled WGS sequence"/>
</dbReference>
<evidence type="ECO:0000256" key="1">
    <source>
        <dbReference type="SAM" id="MobiDB-lite"/>
    </source>
</evidence>
<dbReference type="EMBL" id="JARK01001338">
    <property type="protein sequence ID" value="EYC33165.1"/>
    <property type="molecule type" value="Genomic_DNA"/>
</dbReference>
<reference evidence="3" key="1">
    <citation type="journal article" date="2015" name="Nat. Genet.">
        <title>The genome and transcriptome of the zoonotic hookworm Ancylostoma ceylanicum identify infection-specific gene families.</title>
        <authorList>
            <person name="Schwarz E.M."/>
            <person name="Hu Y."/>
            <person name="Antoshechkin I."/>
            <person name="Miller M.M."/>
            <person name="Sternberg P.W."/>
            <person name="Aroian R.V."/>
        </authorList>
    </citation>
    <scope>NUCLEOTIDE SEQUENCE</scope>
    <source>
        <strain evidence="3">HY135</strain>
    </source>
</reference>